<accession>A0A1G9XRC8</accession>
<sequence>MKIVAGALAIMLASVVSASAATATPTEPEGSLTGAAGGKLGEMFGPLAGDPVRFAVDAKGSPGKVGGTFHVLHTKPDGKAFAEFSGKVDCLISAHGQAVVTGIVERESLPGLPPGTTVIGKRVGLSVADRGRHGDRIGWSWATGGFEQSTLPCTSTVPFFTTTQGDYKLRSMF</sequence>
<dbReference type="STRING" id="211114.SAMN04489726_4336"/>
<organism evidence="2 3">
    <name type="scientific">Allokutzneria albata</name>
    <name type="common">Kibdelosporangium albatum</name>
    <dbReference type="NCBI Taxonomy" id="211114"/>
    <lineage>
        <taxon>Bacteria</taxon>
        <taxon>Bacillati</taxon>
        <taxon>Actinomycetota</taxon>
        <taxon>Actinomycetes</taxon>
        <taxon>Pseudonocardiales</taxon>
        <taxon>Pseudonocardiaceae</taxon>
        <taxon>Allokutzneria</taxon>
    </lineage>
</organism>
<reference evidence="2 3" key="1">
    <citation type="submission" date="2016-10" db="EMBL/GenBank/DDBJ databases">
        <authorList>
            <person name="de Groot N.N."/>
        </authorList>
    </citation>
    <scope>NUCLEOTIDE SEQUENCE [LARGE SCALE GENOMIC DNA]</scope>
    <source>
        <strain evidence="2 3">DSM 44149</strain>
    </source>
</reference>
<dbReference type="eggNOG" id="ENOG503246M">
    <property type="taxonomic scope" value="Bacteria"/>
</dbReference>
<protein>
    <recommendedName>
        <fullName evidence="4">Repetin</fullName>
    </recommendedName>
</protein>
<feature type="chain" id="PRO_5039275396" description="Repetin" evidence="1">
    <location>
        <begin position="21"/>
        <end position="173"/>
    </location>
</feature>
<name>A0A1G9XRC8_ALLAB</name>
<evidence type="ECO:0000313" key="3">
    <source>
        <dbReference type="Proteomes" id="UP000183376"/>
    </source>
</evidence>
<evidence type="ECO:0008006" key="4">
    <source>
        <dbReference type="Google" id="ProtNLM"/>
    </source>
</evidence>
<feature type="signal peptide" evidence="1">
    <location>
        <begin position="1"/>
        <end position="20"/>
    </location>
</feature>
<dbReference type="OrthoDB" id="3628502at2"/>
<evidence type="ECO:0000256" key="1">
    <source>
        <dbReference type="SAM" id="SignalP"/>
    </source>
</evidence>
<dbReference type="EMBL" id="LT629701">
    <property type="protein sequence ID" value="SDM98735.1"/>
    <property type="molecule type" value="Genomic_DNA"/>
</dbReference>
<keyword evidence="3" id="KW-1185">Reference proteome</keyword>
<gene>
    <name evidence="2" type="ORF">SAMN04489726_4336</name>
</gene>
<dbReference type="AlphaFoldDB" id="A0A1G9XRC8"/>
<dbReference type="Proteomes" id="UP000183376">
    <property type="component" value="Chromosome I"/>
</dbReference>
<dbReference type="RefSeq" id="WP_030428989.1">
    <property type="nucleotide sequence ID" value="NZ_JOEF01000005.1"/>
</dbReference>
<proteinExistence type="predicted"/>
<evidence type="ECO:0000313" key="2">
    <source>
        <dbReference type="EMBL" id="SDM98735.1"/>
    </source>
</evidence>
<keyword evidence="1" id="KW-0732">Signal</keyword>